<proteinExistence type="predicted"/>
<dbReference type="EMBL" id="VDMD01000153">
    <property type="protein sequence ID" value="TRM55405.1"/>
    <property type="molecule type" value="Genomic_DNA"/>
</dbReference>
<comment type="caution">
    <text evidence="1">The sequence shown here is derived from an EMBL/GenBank/DDBJ whole genome shotgun (WGS) entry which is preliminary data.</text>
</comment>
<dbReference type="AlphaFoldDB" id="A0A550BS86"/>
<protein>
    <submittedName>
        <fullName evidence="1">Uncharacterized protein</fullName>
    </submittedName>
</protein>
<name>A0A550BS86_9AGAR</name>
<accession>A0A550BS86</accession>
<dbReference type="Proteomes" id="UP000320762">
    <property type="component" value="Unassembled WGS sequence"/>
</dbReference>
<organism evidence="1 2">
    <name type="scientific">Schizophyllum amplum</name>
    <dbReference type="NCBI Taxonomy" id="97359"/>
    <lineage>
        <taxon>Eukaryota</taxon>
        <taxon>Fungi</taxon>
        <taxon>Dikarya</taxon>
        <taxon>Basidiomycota</taxon>
        <taxon>Agaricomycotina</taxon>
        <taxon>Agaricomycetes</taxon>
        <taxon>Agaricomycetidae</taxon>
        <taxon>Agaricales</taxon>
        <taxon>Schizophyllaceae</taxon>
        <taxon>Schizophyllum</taxon>
    </lineage>
</organism>
<dbReference type="OrthoDB" id="2638305at2759"/>
<reference evidence="1 2" key="1">
    <citation type="journal article" date="2019" name="New Phytol.">
        <title>Comparative genomics reveals unique wood-decay strategies and fruiting body development in the Schizophyllaceae.</title>
        <authorList>
            <person name="Almasi E."/>
            <person name="Sahu N."/>
            <person name="Krizsan K."/>
            <person name="Balint B."/>
            <person name="Kovacs G.M."/>
            <person name="Kiss B."/>
            <person name="Cseklye J."/>
            <person name="Drula E."/>
            <person name="Henrissat B."/>
            <person name="Nagy I."/>
            <person name="Chovatia M."/>
            <person name="Adam C."/>
            <person name="LaButti K."/>
            <person name="Lipzen A."/>
            <person name="Riley R."/>
            <person name="Grigoriev I.V."/>
            <person name="Nagy L.G."/>
        </authorList>
    </citation>
    <scope>NUCLEOTIDE SEQUENCE [LARGE SCALE GENOMIC DNA]</scope>
    <source>
        <strain evidence="1 2">NL-1724</strain>
    </source>
</reference>
<keyword evidence="2" id="KW-1185">Reference proteome</keyword>
<gene>
    <name evidence="1" type="ORF">BD626DRAFT_469578</name>
</gene>
<evidence type="ECO:0000313" key="2">
    <source>
        <dbReference type="Proteomes" id="UP000320762"/>
    </source>
</evidence>
<sequence length="668" mass="73484">MTEMLEGYRTRCDALGVSYPALSVVDNCCTVGAHIKEVFPDAHIALDIWHFLMRYLAVIVDGTRNPNRVHVAHDITNALMKTKASDGVPATYFDCADQVMHMENMFAKWDAKGGVWNSSAAKASKYPVTGLHCLLYPQVHRTQLAHVQKGCLARPGLPAGVAADGSRIEASHKGWNSLQRSFSSGLPMMNALCHDFVLRRNLRILCQGSRAERGGFIASTEGSHHIRLVSHANAVWNSNIKPSQAPAIPILRIVASGEKFGLVRSKVAESFDGLWKIKEETDTEPKLEDLGSQQRPASLFLRPTGSYSPQASTTMPVSTSYTAITTPASSQSAASVASAVTSPLVNSAMAPTSLAPASTTFANADVATPLPLVRNARSRSELLFLHHTSLDPLALVIKGDVEFYLFMDMRAEEHWITYKMTSKHWIPATEKYNERLRQVCLKSSSSYTPKNPRALFDKLAEIEPQILKRLNTGDYTSRSGQGQGFWKRHCFAVDLLSSATSSAQGGVTKSGADRKKATCARCKLLMYPGGPAAKELNHKKGYCLDGGKSKSKEYPDVPPYPQPAGIFEDGVKFYGIRFLQAVRSYYERFVIQCLPPASGDAEDVAFGEMLTARIKRTNDVHPDGFTTVLFPIYTFTEFSTDTPRDLIVQHPIYGQCLRVDSLSDESTY</sequence>
<evidence type="ECO:0000313" key="1">
    <source>
        <dbReference type="EMBL" id="TRM55405.1"/>
    </source>
</evidence>